<reference evidence="2" key="1">
    <citation type="submission" date="2014-09" db="EMBL/GenBank/DDBJ databases">
        <title>Genome sequence of the luminous mushroom Mycena chlorophos for searching fungal bioluminescence genes.</title>
        <authorList>
            <person name="Tanaka Y."/>
            <person name="Kasuga D."/>
            <person name="Oba Y."/>
            <person name="Hase S."/>
            <person name="Sato K."/>
            <person name="Oba Y."/>
            <person name="Sakakibara Y."/>
        </authorList>
    </citation>
    <scope>NUCLEOTIDE SEQUENCE</scope>
</reference>
<sequence length="341" mass="36121">MVYNANTSASNGPKCPGGTDSGAVTPTVINLNSTSTAVRVGALNGDKTSSELIEPSSSSFRFPKLRLPRRLTSSNSNQNSSSTRTRDDGGPCKHRGCGKVECWVDGVGALSSLAMLPLDAIFQSTRISTNFEPGFNPGLLHGNSIRGPMGSVPMQRLPVNCPWVHSGWQMPTRMPNNGPSNLNPTAANVAGANPYHPGYRAASGVVPQLQVAPPFGLGFKFENAAHGHRAGIVRGDVPSPRILAWLTTANVRPVPALPASATVTAVVQADHRLPISARPTTGNIRVGRSRTRKLYEERLAVTRTRLLAASIALKELWDPDMEMGETAGAAASGRDEVDHLP</sequence>
<name>A0ABQ0LUE2_MYCCL</name>
<feature type="non-terminal residue" evidence="2">
    <location>
        <position position="341"/>
    </location>
</feature>
<evidence type="ECO:0000313" key="3">
    <source>
        <dbReference type="Proteomes" id="UP000815677"/>
    </source>
</evidence>
<evidence type="ECO:0000256" key="1">
    <source>
        <dbReference type="SAM" id="MobiDB-lite"/>
    </source>
</evidence>
<feature type="compositionally biased region" description="Polar residues" evidence="1">
    <location>
        <begin position="1"/>
        <end position="11"/>
    </location>
</feature>
<accession>A0ABQ0LUE2</accession>
<feature type="region of interest" description="Disordered" evidence="1">
    <location>
        <begin position="64"/>
        <end position="93"/>
    </location>
</feature>
<evidence type="ECO:0000313" key="2">
    <source>
        <dbReference type="EMBL" id="GAT54202.1"/>
    </source>
</evidence>
<organism evidence="2 3">
    <name type="scientific">Mycena chlorophos</name>
    <name type="common">Agaric fungus</name>
    <name type="synonym">Agaricus chlorophos</name>
    <dbReference type="NCBI Taxonomy" id="658473"/>
    <lineage>
        <taxon>Eukaryota</taxon>
        <taxon>Fungi</taxon>
        <taxon>Dikarya</taxon>
        <taxon>Basidiomycota</taxon>
        <taxon>Agaricomycotina</taxon>
        <taxon>Agaricomycetes</taxon>
        <taxon>Agaricomycetidae</taxon>
        <taxon>Agaricales</taxon>
        <taxon>Marasmiineae</taxon>
        <taxon>Mycenaceae</taxon>
        <taxon>Mycena</taxon>
    </lineage>
</organism>
<dbReference type="Proteomes" id="UP000815677">
    <property type="component" value="Unassembled WGS sequence"/>
</dbReference>
<gene>
    <name evidence="2" type="ORF">MCHLO_11077</name>
</gene>
<protein>
    <submittedName>
        <fullName evidence="2">Uncharacterized protein</fullName>
    </submittedName>
</protein>
<proteinExistence type="predicted"/>
<keyword evidence="3" id="KW-1185">Reference proteome</keyword>
<dbReference type="EMBL" id="DF848546">
    <property type="protein sequence ID" value="GAT54202.1"/>
    <property type="molecule type" value="Genomic_DNA"/>
</dbReference>
<feature type="region of interest" description="Disordered" evidence="1">
    <location>
        <begin position="1"/>
        <end position="20"/>
    </location>
</feature>
<feature type="compositionally biased region" description="Low complexity" evidence="1">
    <location>
        <begin position="70"/>
        <end position="83"/>
    </location>
</feature>